<evidence type="ECO:0000256" key="12">
    <source>
        <dbReference type="ARBA" id="ARBA00073127"/>
    </source>
</evidence>
<dbReference type="Gene3D" id="1.10.1670.10">
    <property type="entry name" value="Helix-hairpin-Helix base-excision DNA repair enzymes (C-terminal)"/>
    <property type="match status" value="1"/>
</dbReference>
<dbReference type="EC" id="4.2.99.18" evidence="3"/>
<dbReference type="Proteomes" id="UP001142055">
    <property type="component" value="Chromosome 1"/>
</dbReference>
<evidence type="ECO:0000259" key="13">
    <source>
        <dbReference type="SMART" id="SM00478"/>
    </source>
</evidence>
<dbReference type="Pfam" id="PF00730">
    <property type="entry name" value="HhH-GPD"/>
    <property type="match status" value="1"/>
</dbReference>
<dbReference type="Gene3D" id="1.10.340.30">
    <property type="entry name" value="Hypothetical protein, domain 2"/>
    <property type="match status" value="1"/>
</dbReference>
<keyword evidence="15" id="KW-1185">Reference proteome</keyword>
<evidence type="ECO:0000256" key="8">
    <source>
        <dbReference type="ARBA" id="ARBA00023242"/>
    </source>
</evidence>
<evidence type="ECO:0000256" key="1">
    <source>
        <dbReference type="ARBA" id="ARBA00004123"/>
    </source>
</evidence>
<gene>
    <name evidence="14" type="ORF">RDWZM_000783</name>
</gene>
<keyword evidence="9" id="KW-0511">Multifunctional enzyme</keyword>
<dbReference type="GO" id="GO:0005634">
    <property type="term" value="C:nucleus"/>
    <property type="evidence" value="ECO:0007669"/>
    <property type="project" value="UniProtKB-SubCell"/>
</dbReference>
<dbReference type="GO" id="GO:0006289">
    <property type="term" value="P:nucleotide-excision repair"/>
    <property type="evidence" value="ECO:0007669"/>
    <property type="project" value="InterPro"/>
</dbReference>
<dbReference type="CDD" id="cd00056">
    <property type="entry name" value="ENDO3c"/>
    <property type="match status" value="1"/>
</dbReference>
<dbReference type="Gene3D" id="3.30.310.40">
    <property type="match status" value="1"/>
</dbReference>
<dbReference type="FunFam" id="1.10.1670.10:FF:000005">
    <property type="entry name" value="N-glycosylase/DNA lyase OGG1"/>
    <property type="match status" value="1"/>
</dbReference>
<sequence>MYREMTLQCVHAPMNDTIDVTKLPIVYIRTHTRDTNIQFTSVMAVKGTLRIGIDQLNLSKTLSTGQNFRWKKRPNDEKWIGILDNCHVITLRQKSKMIEFELLNDENVDKSINSTYIETRLRNYFRLDHDIDNLYSKWASQDDNFAKIAPKFKGIRLLRQDVLENIFSFICSSNNNISRISRMIESLCTKYGEKLYSFKDNSFPDIHQFPPIDVLANVNVDSELRLLSFGYRAKFINQSARHMMEASNGNGNQWIDQLTKMNYEDAKRELMSLPGIGAKVADCICLMSLNHTEAIPVDTHVLQITTKHYLPHMQKVKSLTTQRYNDIGNFYREKFQDHAGWAQTVLFCSDLKQMKANK</sequence>
<dbReference type="InterPro" id="IPR012904">
    <property type="entry name" value="OGG_N"/>
</dbReference>
<dbReference type="SUPFAM" id="SSF48150">
    <property type="entry name" value="DNA-glycosylase"/>
    <property type="match status" value="1"/>
</dbReference>
<evidence type="ECO:0000256" key="5">
    <source>
        <dbReference type="ARBA" id="ARBA00022801"/>
    </source>
</evidence>
<dbReference type="SMART" id="SM00478">
    <property type="entry name" value="ENDO3c"/>
    <property type="match status" value="1"/>
</dbReference>
<dbReference type="OMA" id="GYAQEYL"/>
<evidence type="ECO:0000313" key="15">
    <source>
        <dbReference type="Proteomes" id="UP001142055"/>
    </source>
</evidence>
<keyword evidence="10" id="KW-0326">Glycosidase</keyword>
<dbReference type="PANTHER" id="PTHR10242:SF2">
    <property type="entry name" value="N-GLYCOSYLASE_DNA LYASE"/>
    <property type="match status" value="1"/>
</dbReference>
<name>A0A9Q0MBL2_BLOTA</name>
<comment type="similarity">
    <text evidence="2">Belongs to the type-1 OGG1 family.</text>
</comment>
<comment type="caution">
    <text evidence="14">The sequence shown here is derived from an EMBL/GenBank/DDBJ whole genome shotgun (WGS) entry which is preliminary data.</text>
</comment>
<organism evidence="14 15">
    <name type="scientific">Blomia tropicalis</name>
    <name type="common">Mite</name>
    <dbReference type="NCBI Taxonomy" id="40697"/>
    <lineage>
        <taxon>Eukaryota</taxon>
        <taxon>Metazoa</taxon>
        <taxon>Ecdysozoa</taxon>
        <taxon>Arthropoda</taxon>
        <taxon>Chelicerata</taxon>
        <taxon>Arachnida</taxon>
        <taxon>Acari</taxon>
        <taxon>Acariformes</taxon>
        <taxon>Sarcoptiformes</taxon>
        <taxon>Astigmata</taxon>
        <taxon>Glycyphagoidea</taxon>
        <taxon>Echimyopodidae</taxon>
        <taxon>Blomia</taxon>
    </lineage>
</organism>
<dbReference type="PANTHER" id="PTHR10242">
    <property type="entry name" value="8-OXOGUANINE DNA GLYCOSYLASE"/>
    <property type="match status" value="1"/>
</dbReference>
<evidence type="ECO:0000256" key="4">
    <source>
        <dbReference type="ARBA" id="ARBA00022763"/>
    </source>
</evidence>
<evidence type="ECO:0000256" key="11">
    <source>
        <dbReference type="ARBA" id="ARBA00044632"/>
    </source>
</evidence>
<dbReference type="EMBL" id="JAPWDV010000001">
    <property type="protein sequence ID" value="KAJ6222238.1"/>
    <property type="molecule type" value="Genomic_DNA"/>
</dbReference>
<dbReference type="GO" id="GO:0140078">
    <property type="term" value="F:class I DNA-(apurinic or apyrimidinic site) endonuclease activity"/>
    <property type="evidence" value="ECO:0007669"/>
    <property type="project" value="UniProtKB-EC"/>
</dbReference>
<evidence type="ECO:0000313" key="14">
    <source>
        <dbReference type="EMBL" id="KAJ6222238.1"/>
    </source>
</evidence>
<reference evidence="14" key="1">
    <citation type="submission" date="2022-12" db="EMBL/GenBank/DDBJ databases">
        <title>Genome assemblies of Blomia tropicalis.</title>
        <authorList>
            <person name="Cui Y."/>
        </authorList>
    </citation>
    <scope>NUCLEOTIDE SEQUENCE</scope>
    <source>
        <tissue evidence="14">Adult mites</tissue>
    </source>
</reference>
<dbReference type="SUPFAM" id="SSF55945">
    <property type="entry name" value="TATA-box binding protein-like"/>
    <property type="match status" value="1"/>
</dbReference>
<dbReference type="GO" id="GO:0003684">
    <property type="term" value="F:damaged DNA binding"/>
    <property type="evidence" value="ECO:0007669"/>
    <property type="project" value="InterPro"/>
</dbReference>
<keyword evidence="6" id="KW-0234">DNA repair</keyword>
<dbReference type="GO" id="GO:0034039">
    <property type="term" value="F:8-oxo-7,8-dihydroguanine DNA N-glycosylase activity"/>
    <property type="evidence" value="ECO:0007669"/>
    <property type="project" value="TreeGrafter"/>
</dbReference>
<dbReference type="InterPro" id="IPR023170">
    <property type="entry name" value="HhH_base_excis_C"/>
</dbReference>
<dbReference type="InterPro" id="IPR052054">
    <property type="entry name" value="Oxidative_DNA_repair_enzyme"/>
</dbReference>
<keyword evidence="5" id="KW-0378">Hydrolase</keyword>
<dbReference type="InterPro" id="IPR003265">
    <property type="entry name" value="HhH-GPD_domain"/>
</dbReference>
<dbReference type="Pfam" id="PF07934">
    <property type="entry name" value="OGG_N"/>
    <property type="match status" value="1"/>
</dbReference>
<dbReference type="InterPro" id="IPR011257">
    <property type="entry name" value="DNA_glycosylase"/>
</dbReference>
<evidence type="ECO:0000256" key="10">
    <source>
        <dbReference type="ARBA" id="ARBA00023295"/>
    </source>
</evidence>
<keyword evidence="7" id="KW-0456">Lyase</keyword>
<protein>
    <recommendedName>
        <fullName evidence="12">N-glycosylase/DNA lyase</fullName>
        <ecNumber evidence="3">4.2.99.18</ecNumber>
    </recommendedName>
</protein>
<dbReference type="AlphaFoldDB" id="A0A9Q0MBL2"/>
<accession>A0A9Q0MBL2</accession>
<proteinExistence type="inferred from homology"/>
<keyword evidence="8" id="KW-0539">Nucleus</keyword>
<comment type="subcellular location">
    <subcellularLocation>
        <location evidence="1">Nucleus</location>
    </subcellularLocation>
</comment>
<dbReference type="GO" id="GO:0006285">
    <property type="term" value="P:base-excision repair, AP site formation"/>
    <property type="evidence" value="ECO:0007669"/>
    <property type="project" value="TreeGrafter"/>
</dbReference>
<evidence type="ECO:0000256" key="7">
    <source>
        <dbReference type="ARBA" id="ARBA00023239"/>
    </source>
</evidence>
<evidence type="ECO:0000256" key="6">
    <source>
        <dbReference type="ARBA" id="ARBA00023204"/>
    </source>
</evidence>
<keyword evidence="4" id="KW-0227">DNA damage</keyword>
<evidence type="ECO:0000256" key="3">
    <source>
        <dbReference type="ARBA" id="ARBA00012720"/>
    </source>
</evidence>
<evidence type="ECO:0000256" key="2">
    <source>
        <dbReference type="ARBA" id="ARBA00010679"/>
    </source>
</evidence>
<feature type="domain" description="HhH-GPD" evidence="13">
    <location>
        <begin position="171"/>
        <end position="344"/>
    </location>
</feature>
<evidence type="ECO:0000256" key="9">
    <source>
        <dbReference type="ARBA" id="ARBA00023268"/>
    </source>
</evidence>
<comment type="catalytic activity">
    <reaction evidence="11">
        <text>2'-deoxyribonucleotide-(2'-deoxyribose 5'-phosphate)-2'-deoxyribonucleotide-DNA = a 3'-end 2'-deoxyribonucleotide-(2,3-dehydro-2,3-deoxyribose 5'-phosphate)-DNA + a 5'-end 5'-phospho-2'-deoxyribonucleoside-DNA + H(+)</text>
        <dbReference type="Rhea" id="RHEA:66592"/>
        <dbReference type="Rhea" id="RHEA-COMP:13180"/>
        <dbReference type="Rhea" id="RHEA-COMP:16897"/>
        <dbReference type="Rhea" id="RHEA-COMP:17067"/>
        <dbReference type="ChEBI" id="CHEBI:15378"/>
        <dbReference type="ChEBI" id="CHEBI:136412"/>
        <dbReference type="ChEBI" id="CHEBI:157695"/>
        <dbReference type="ChEBI" id="CHEBI:167181"/>
        <dbReference type="EC" id="4.2.99.18"/>
    </reaction>
</comment>